<dbReference type="RefSeq" id="WP_218141455.1">
    <property type="nucleotide sequence ID" value="NZ_FOBH01000001.1"/>
</dbReference>
<dbReference type="GO" id="GO:0008168">
    <property type="term" value="F:methyltransferase activity"/>
    <property type="evidence" value="ECO:0007669"/>
    <property type="project" value="UniProtKB-KW"/>
</dbReference>
<evidence type="ECO:0000313" key="2">
    <source>
        <dbReference type="Proteomes" id="UP000198620"/>
    </source>
</evidence>
<dbReference type="SUPFAM" id="SSF53335">
    <property type="entry name" value="S-adenosyl-L-methionine-dependent methyltransferases"/>
    <property type="match status" value="1"/>
</dbReference>
<sequence length="303" mass="34763">MLRDKVLHYIFNRYMAWRLDSLLYPAYPVLLDYPIDSHPRYGHGKPPHPLLSKLIESNREKYGRLLSSFLNYADLLAAIPADDSAGPDDPSWCNPYFMGLDAAALYSFLALKKPAIFFEIGSGNSTKFARRSITDHGLDTKIISCDPYPRAEIDAICDQVIRSPAEGMDLALLDQLEPGDILFVDNSHRVFMNSDATVVFLDILPRLKKGVIVHIHDVFLPLDYPPQWEERYYSEQYLLAAWLLAEGPKFEILLPNVFVSQDERLSKAIQPLWDRPELNNAYKYALSQMYGFQGFSFWLQANY</sequence>
<proteinExistence type="predicted"/>
<protein>
    <submittedName>
        <fullName evidence="1">Methyltransferase domain-containing protein</fullName>
    </submittedName>
</protein>
<dbReference type="EMBL" id="FOBH01000001">
    <property type="protein sequence ID" value="SEK28012.1"/>
    <property type="molecule type" value="Genomic_DNA"/>
</dbReference>
<dbReference type="InterPro" id="IPR029063">
    <property type="entry name" value="SAM-dependent_MTases_sf"/>
</dbReference>
<dbReference type="Pfam" id="PF13578">
    <property type="entry name" value="Methyltransf_24"/>
    <property type="match status" value="1"/>
</dbReference>
<keyword evidence="1" id="KW-0808">Transferase</keyword>
<dbReference type="Gene3D" id="3.40.50.150">
    <property type="entry name" value="Vaccinia Virus protein VP39"/>
    <property type="match status" value="1"/>
</dbReference>
<name>A0A1H7FU52_9PROT</name>
<evidence type="ECO:0000313" key="1">
    <source>
        <dbReference type="EMBL" id="SEK28012.1"/>
    </source>
</evidence>
<dbReference type="AlphaFoldDB" id="A0A1H7FU52"/>
<dbReference type="STRING" id="1233.SAMN05216387_10153"/>
<dbReference type="Proteomes" id="UP000198620">
    <property type="component" value="Unassembled WGS sequence"/>
</dbReference>
<accession>A0A1H7FU52</accession>
<keyword evidence="2" id="KW-1185">Reference proteome</keyword>
<keyword evidence="1" id="KW-0489">Methyltransferase</keyword>
<reference evidence="1 2" key="1">
    <citation type="submission" date="2016-10" db="EMBL/GenBank/DDBJ databases">
        <authorList>
            <person name="de Groot N.N."/>
        </authorList>
    </citation>
    <scope>NUCLEOTIDE SEQUENCE [LARGE SCALE GENOMIC DNA]</scope>
    <source>
        <strain evidence="1 2">Nv1</strain>
    </source>
</reference>
<gene>
    <name evidence="1" type="ORF">SAMN05216387_10153</name>
</gene>
<dbReference type="GO" id="GO:0032259">
    <property type="term" value="P:methylation"/>
    <property type="evidence" value="ECO:0007669"/>
    <property type="project" value="UniProtKB-KW"/>
</dbReference>
<organism evidence="1 2">
    <name type="scientific">Nitrosovibrio tenuis</name>
    <dbReference type="NCBI Taxonomy" id="1233"/>
    <lineage>
        <taxon>Bacteria</taxon>
        <taxon>Pseudomonadati</taxon>
        <taxon>Pseudomonadota</taxon>
        <taxon>Betaproteobacteria</taxon>
        <taxon>Nitrosomonadales</taxon>
        <taxon>Nitrosomonadaceae</taxon>
        <taxon>Nitrosovibrio</taxon>
    </lineage>
</organism>